<reference evidence="2 3" key="1">
    <citation type="submission" date="2017-06" db="EMBL/GenBank/DDBJ databases">
        <authorList>
            <person name="Kim H.J."/>
            <person name="Triplett B.A."/>
        </authorList>
    </citation>
    <scope>NUCLEOTIDE SEQUENCE [LARGE SCALE GENOMIC DNA]</scope>
    <source>
        <strain evidence="2 3">B29T1</strain>
    </source>
</reference>
<evidence type="ECO:0000256" key="1">
    <source>
        <dbReference type="SAM" id="Phobius"/>
    </source>
</evidence>
<protein>
    <submittedName>
        <fullName evidence="2">Uncharacterized protein</fullName>
    </submittedName>
</protein>
<name>A0A212R4A6_9PROT</name>
<gene>
    <name evidence="2" type="ORF">SAMN07250955_105204</name>
</gene>
<sequence>MKYYRNTVPYTAIHGNFFSWRHKLTYGSALVTGGILSMTAWLAIYLLTSSLA</sequence>
<keyword evidence="3" id="KW-1185">Reference proteome</keyword>
<keyword evidence="1" id="KW-0812">Transmembrane</keyword>
<keyword evidence="1" id="KW-0472">Membrane</keyword>
<evidence type="ECO:0000313" key="3">
    <source>
        <dbReference type="Proteomes" id="UP000197065"/>
    </source>
</evidence>
<dbReference type="Proteomes" id="UP000197065">
    <property type="component" value="Unassembled WGS sequence"/>
</dbReference>
<keyword evidence="1" id="KW-1133">Transmembrane helix</keyword>
<dbReference type="EMBL" id="FYEH01000005">
    <property type="protein sequence ID" value="SNB66856.1"/>
    <property type="molecule type" value="Genomic_DNA"/>
</dbReference>
<dbReference type="AlphaFoldDB" id="A0A212R4A6"/>
<feature type="transmembrane region" description="Helical" evidence="1">
    <location>
        <begin position="26"/>
        <end position="47"/>
    </location>
</feature>
<evidence type="ECO:0000313" key="2">
    <source>
        <dbReference type="EMBL" id="SNB66856.1"/>
    </source>
</evidence>
<proteinExistence type="predicted"/>
<accession>A0A212R4A6</accession>
<organism evidence="2 3">
    <name type="scientific">Arboricoccus pini</name>
    <dbReference type="NCBI Taxonomy" id="1963835"/>
    <lineage>
        <taxon>Bacteria</taxon>
        <taxon>Pseudomonadati</taxon>
        <taxon>Pseudomonadota</taxon>
        <taxon>Alphaproteobacteria</taxon>
        <taxon>Geminicoccales</taxon>
        <taxon>Geminicoccaceae</taxon>
        <taxon>Arboricoccus</taxon>
    </lineage>
</organism>